<sequence>MVASQALAAEIQAAGEPIPGGAVAALATQVAEVSGQKPPSTIALKRTFITNWFNEVGRKALGELENLSVRDPSEGAQGGSRQSPASSNTHAEPVNRERLLQQLNMYGAELIPAAQLGEIAARIELLEGDKAPKSVQQKRAYIQDWHSTHGDENGVDTLAGMEERTLQMPPPPPPHLPQPPSAPLHRPHGQGHVADEPSAAAGLVMEVNRAYTDGATEQQLHAIAAAVSVFTGVPMPQGSVADLGEYVLDFHNWGRHMVSPQPAPLRPGVRGGTQSSASASRAQEAAPPRAPQPHSPQQHLARGYGDALVEAPAPLLERPTTAPAEQGAARAAPPPHVHEESERGDLRTPRNASVLLAQLDSLTGGDPAQDLPIAQLNSVAKHVSKISARKVPSLLAQKRQFVRAWHIDARAGAGKQMNRNGAPSKAQMSASEIYAEIEARLLVAQRSITQSEIPELHVDLIAGQVAGLLNIDMPTLLRDRRHLIEKWHAQHRRTLQTAGRR</sequence>
<organism evidence="2 3">
    <name type="scientific">Prymnesium parvum</name>
    <name type="common">Toxic golden alga</name>
    <dbReference type="NCBI Taxonomy" id="97485"/>
    <lineage>
        <taxon>Eukaryota</taxon>
        <taxon>Haptista</taxon>
        <taxon>Haptophyta</taxon>
        <taxon>Prymnesiophyceae</taxon>
        <taxon>Prymnesiales</taxon>
        <taxon>Prymnesiaceae</taxon>
        <taxon>Prymnesium</taxon>
    </lineage>
</organism>
<evidence type="ECO:0000256" key="1">
    <source>
        <dbReference type="SAM" id="MobiDB-lite"/>
    </source>
</evidence>
<comment type="caution">
    <text evidence="2">The sequence shown here is derived from an EMBL/GenBank/DDBJ whole genome shotgun (WGS) entry which is preliminary data.</text>
</comment>
<feature type="region of interest" description="Disordered" evidence="1">
    <location>
        <begin position="68"/>
        <end position="93"/>
    </location>
</feature>
<dbReference type="AlphaFoldDB" id="A0AB34JKN8"/>
<accession>A0AB34JKN8</accession>
<dbReference type="Proteomes" id="UP001515480">
    <property type="component" value="Unassembled WGS sequence"/>
</dbReference>
<protein>
    <submittedName>
        <fullName evidence="2">Uncharacterized protein</fullName>
    </submittedName>
</protein>
<feature type="region of interest" description="Disordered" evidence="1">
    <location>
        <begin position="259"/>
        <end position="301"/>
    </location>
</feature>
<proteinExistence type="predicted"/>
<reference evidence="2 3" key="1">
    <citation type="journal article" date="2024" name="Science">
        <title>Giant polyketide synthase enzymes in the biosynthesis of giant marine polyether toxins.</title>
        <authorList>
            <person name="Fallon T.R."/>
            <person name="Shende V.V."/>
            <person name="Wierzbicki I.H."/>
            <person name="Pendleton A.L."/>
            <person name="Watervoot N.F."/>
            <person name="Auber R.P."/>
            <person name="Gonzalez D.J."/>
            <person name="Wisecaver J.H."/>
            <person name="Moore B.S."/>
        </authorList>
    </citation>
    <scope>NUCLEOTIDE SEQUENCE [LARGE SCALE GENOMIC DNA]</scope>
    <source>
        <strain evidence="2 3">12B1</strain>
    </source>
</reference>
<feature type="region of interest" description="Disordered" evidence="1">
    <location>
        <begin position="169"/>
        <end position="195"/>
    </location>
</feature>
<keyword evidence="3" id="KW-1185">Reference proteome</keyword>
<feature type="compositionally biased region" description="Low complexity" evidence="1">
    <location>
        <begin position="322"/>
        <end position="331"/>
    </location>
</feature>
<feature type="compositionally biased region" description="Pro residues" evidence="1">
    <location>
        <begin position="169"/>
        <end position="182"/>
    </location>
</feature>
<feature type="region of interest" description="Disordered" evidence="1">
    <location>
        <begin position="321"/>
        <end position="349"/>
    </location>
</feature>
<gene>
    <name evidence="2" type="ORF">AB1Y20_021192</name>
</gene>
<feature type="compositionally biased region" description="Polar residues" evidence="1">
    <location>
        <begin position="79"/>
        <end position="90"/>
    </location>
</feature>
<name>A0AB34JKN8_PRYPA</name>
<dbReference type="EMBL" id="JBGBPQ010000007">
    <property type="protein sequence ID" value="KAL1521533.1"/>
    <property type="molecule type" value="Genomic_DNA"/>
</dbReference>
<evidence type="ECO:0000313" key="3">
    <source>
        <dbReference type="Proteomes" id="UP001515480"/>
    </source>
</evidence>
<feature type="compositionally biased region" description="Basic and acidic residues" evidence="1">
    <location>
        <begin position="336"/>
        <end position="348"/>
    </location>
</feature>
<evidence type="ECO:0000313" key="2">
    <source>
        <dbReference type="EMBL" id="KAL1521533.1"/>
    </source>
</evidence>
<feature type="compositionally biased region" description="Low complexity" evidence="1">
    <location>
        <begin position="274"/>
        <end position="287"/>
    </location>
</feature>